<dbReference type="InterPro" id="IPR012301">
    <property type="entry name" value="Malic_N_dom"/>
</dbReference>
<dbReference type="GO" id="GO:0016616">
    <property type="term" value="F:oxidoreductase activity, acting on the CH-OH group of donors, NAD or NADP as acceptor"/>
    <property type="evidence" value="ECO:0007669"/>
    <property type="project" value="InterPro"/>
</dbReference>
<organism evidence="11 12">
    <name type="scientific">Promicromonospora sukumoe</name>
    <dbReference type="NCBI Taxonomy" id="88382"/>
    <lineage>
        <taxon>Bacteria</taxon>
        <taxon>Bacillati</taxon>
        <taxon>Actinomycetota</taxon>
        <taxon>Actinomycetes</taxon>
        <taxon>Micrococcales</taxon>
        <taxon>Promicromonosporaceae</taxon>
        <taxon>Promicromonospora</taxon>
    </lineage>
</organism>
<comment type="cofactor">
    <cofactor evidence="1">
        <name>Mn(2+)</name>
        <dbReference type="ChEBI" id="CHEBI:29035"/>
    </cofactor>
</comment>
<feature type="domain" description="Malic enzyme NAD-binding" evidence="9">
    <location>
        <begin position="237"/>
        <end position="458"/>
    </location>
</feature>
<evidence type="ECO:0000259" key="10">
    <source>
        <dbReference type="SMART" id="SM01274"/>
    </source>
</evidence>
<sequence length="458" mass="47574">MSLPSPSYTITLRVEVAASQRATSTVVAAVADAGGAVMGVDIAHSTSHGLVVDVTCDTIDAEHGERVVAAVNAIEGAEVLKSSDSTFLMHLGGKIEVTNKVPLKTRRDLSRAYTPGVARVCLAIADKPEDARRLTIKRNTVAVVTDGTAVLGLGDIGPAAALPVMEGKAALFKEFGGVDAWPVCLDTTDTDEIVRIVKAIAPVYGGVNLEDIAAPRCFEIEARLRAELDIPVFHDDQHGTAIVVLAALVNALKVVGKDLADVRIVVSGVGAAGNAIIRLLKAQGARHIVAFGRDGALHPGVVTDDPHRRWLVDNTNVDGFAGTLQEGLKGADVFVGVSAGGILSGADVAQMAQDAIVFALANPTPEVDPLEAAETAVVVATGRSDYPNQINNVLAFPGLFRGLLDTGATDITTELLRVAAVAIAEVVAPDELNSAYIIPGVFDHRVADAVADAVRKQA</sequence>
<dbReference type="InterPro" id="IPR036291">
    <property type="entry name" value="NAD(P)-bd_dom_sf"/>
</dbReference>
<reference evidence="11 12" key="1">
    <citation type="submission" date="2020-07" db="EMBL/GenBank/DDBJ databases">
        <title>Sequencing the genomes of 1000 actinobacteria strains.</title>
        <authorList>
            <person name="Klenk H.-P."/>
        </authorList>
    </citation>
    <scope>NUCLEOTIDE SEQUENCE [LARGE SCALE GENOMIC DNA]</scope>
    <source>
        <strain evidence="11 12">DSM 44121</strain>
    </source>
</reference>
<dbReference type="PRINTS" id="PR00072">
    <property type="entry name" value="MALOXRDTASE"/>
</dbReference>
<dbReference type="InterPro" id="IPR045213">
    <property type="entry name" value="Malic_NAD-bd_bact_type"/>
</dbReference>
<comment type="similarity">
    <text evidence="2 8">Belongs to the malic enzymes family.</text>
</comment>
<dbReference type="PIRSF" id="PIRSF000106">
    <property type="entry name" value="ME"/>
    <property type="match status" value="1"/>
</dbReference>
<evidence type="ECO:0000256" key="5">
    <source>
        <dbReference type="PIRSR" id="PIRSR000106-1"/>
    </source>
</evidence>
<evidence type="ECO:0000256" key="6">
    <source>
        <dbReference type="PIRSR" id="PIRSR000106-2"/>
    </source>
</evidence>
<dbReference type="SMART" id="SM01274">
    <property type="entry name" value="malic"/>
    <property type="match status" value="1"/>
</dbReference>
<dbReference type="CDD" id="cd05311">
    <property type="entry name" value="NAD_bind_2_malic_enz"/>
    <property type="match status" value="1"/>
</dbReference>
<dbReference type="EC" id="1.1.1.38" evidence="11"/>
<proteinExistence type="inferred from homology"/>
<dbReference type="AlphaFoldDB" id="A0A7W3J832"/>
<dbReference type="GO" id="GO:0051287">
    <property type="term" value="F:NAD binding"/>
    <property type="evidence" value="ECO:0007669"/>
    <property type="project" value="InterPro"/>
</dbReference>
<dbReference type="InterPro" id="IPR051674">
    <property type="entry name" value="Malate_Decarboxylase"/>
</dbReference>
<dbReference type="SUPFAM" id="SSF51735">
    <property type="entry name" value="NAD(P)-binding Rossmann-fold domains"/>
    <property type="match status" value="1"/>
</dbReference>
<evidence type="ECO:0000256" key="8">
    <source>
        <dbReference type="RuleBase" id="RU003427"/>
    </source>
</evidence>
<dbReference type="PANTHER" id="PTHR43237:SF4">
    <property type="entry name" value="NADP-DEPENDENT MALIC ENZYME"/>
    <property type="match status" value="1"/>
</dbReference>
<dbReference type="InterPro" id="IPR012302">
    <property type="entry name" value="Malic_NAD-bd"/>
</dbReference>
<dbReference type="SUPFAM" id="SSF53223">
    <property type="entry name" value="Aminoacid dehydrogenase-like, N-terminal domain"/>
    <property type="match status" value="1"/>
</dbReference>
<dbReference type="RefSeq" id="WP_182615808.1">
    <property type="nucleotide sequence ID" value="NZ_BAAATF010000006.1"/>
</dbReference>
<dbReference type="GO" id="GO:0046872">
    <property type="term" value="F:metal ion binding"/>
    <property type="evidence" value="ECO:0007669"/>
    <property type="project" value="UniProtKB-KW"/>
</dbReference>
<dbReference type="Gene3D" id="3.40.50.10380">
    <property type="entry name" value="Malic enzyme, N-terminal domain"/>
    <property type="match status" value="1"/>
</dbReference>
<name>A0A7W3J832_9MICO</name>
<feature type="domain" description="Malic enzyme N-terminal" evidence="10">
    <location>
        <begin position="92"/>
        <end position="225"/>
    </location>
</feature>
<feature type="active site" description="Proton donor" evidence="5">
    <location>
        <position position="113"/>
    </location>
</feature>
<dbReference type="SMART" id="SM00919">
    <property type="entry name" value="Malic_M"/>
    <property type="match status" value="1"/>
</dbReference>
<evidence type="ECO:0000256" key="3">
    <source>
        <dbReference type="ARBA" id="ARBA00022723"/>
    </source>
</evidence>
<evidence type="ECO:0000313" key="11">
    <source>
        <dbReference type="EMBL" id="MBA8808041.1"/>
    </source>
</evidence>
<dbReference type="GO" id="GO:0004470">
    <property type="term" value="F:malic enzyme activity"/>
    <property type="evidence" value="ECO:0007669"/>
    <property type="project" value="InterPro"/>
</dbReference>
<dbReference type="Pfam" id="PF03949">
    <property type="entry name" value="Malic_M"/>
    <property type="match status" value="1"/>
</dbReference>
<comment type="caution">
    <text evidence="11">The sequence shown here is derived from an EMBL/GenBank/DDBJ whole genome shotgun (WGS) entry which is preliminary data.</text>
</comment>
<evidence type="ECO:0000313" key="12">
    <source>
        <dbReference type="Proteomes" id="UP000540568"/>
    </source>
</evidence>
<comment type="cofactor">
    <cofactor evidence="7">
        <name>Mg(2+)</name>
        <dbReference type="ChEBI" id="CHEBI:18420"/>
    </cofactor>
    <cofactor evidence="7">
        <name>Mn(2+)</name>
        <dbReference type="ChEBI" id="CHEBI:29035"/>
    </cofactor>
    <text evidence="7">Divalent metal cations. Prefers magnesium or manganese.</text>
</comment>
<feature type="binding site" evidence="7">
    <location>
        <position position="210"/>
    </location>
    <ligand>
        <name>a divalent metal cation</name>
        <dbReference type="ChEBI" id="CHEBI:60240"/>
    </ligand>
</feature>
<dbReference type="InterPro" id="IPR015884">
    <property type="entry name" value="Malic_enzyme_CS"/>
</dbReference>
<evidence type="ECO:0000256" key="7">
    <source>
        <dbReference type="PIRSR" id="PIRSR000106-3"/>
    </source>
</evidence>
<evidence type="ECO:0000256" key="1">
    <source>
        <dbReference type="ARBA" id="ARBA00001936"/>
    </source>
</evidence>
<dbReference type="Gene3D" id="3.40.50.720">
    <property type="entry name" value="NAD(P)-binding Rossmann-like Domain"/>
    <property type="match status" value="1"/>
</dbReference>
<protein>
    <submittedName>
        <fullName evidence="11">Malate dehydrogenase (Oxaloacetate-decarboxylating)</fullName>
        <ecNumber evidence="11">1.1.1.38</ecNumber>
    </submittedName>
</protein>
<keyword evidence="4 11" id="KW-0560">Oxidoreductase</keyword>
<dbReference type="InterPro" id="IPR046346">
    <property type="entry name" value="Aminoacid_DH-like_N_sf"/>
</dbReference>
<dbReference type="Proteomes" id="UP000540568">
    <property type="component" value="Unassembled WGS sequence"/>
</dbReference>
<dbReference type="PROSITE" id="PS00331">
    <property type="entry name" value="MALIC_ENZYMES"/>
    <property type="match status" value="1"/>
</dbReference>
<evidence type="ECO:0000259" key="9">
    <source>
        <dbReference type="SMART" id="SM00919"/>
    </source>
</evidence>
<feature type="active site" description="Proton acceptor" evidence="5">
    <location>
        <position position="168"/>
    </location>
</feature>
<dbReference type="EMBL" id="JACGWV010000001">
    <property type="protein sequence ID" value="MBA8808041.1"/>
    <property type="molecule type" value="Genomic_DNA"/>
</dbReference>
<gene>
    <name evidence="11" type="ORF">FHX71_001983</name>
</gene>
<feature type="binding site" evidence="6">
    <location>
        <position position="362"/>
    </location>
    <ligand>
        <name>(S)-malate</name>
        <dbReference type="ChEBI" id="CHEBI:15589"/>
    </ligand>
</feature>
<accession>A0A7W3J832</accession>
<dbReference type="Pfam" id="PF00390">
    <property type="entry name" value="malic"/>
    <property type="match status" value="1"/>
</dbReference>
<dbReference type="InterPro" id="IPR037062">
    <property type="entry name" value="Malic_N_dom_sf"/>
</dbReference>
<evidence type="ECO:0000256" key="2">
    <source>
        <dbReference type="ARBA" id="ARBA00008785"/>
    </source>
</evidence>
<dbReference type="InterPro" id="IPR001891">
    <property type="entry name" value="Malic_OxRdtase"/>
</dbReference>
<keyword evidence="12" id="KW-1185">Reference proteome</keyword>
<dbReference type="FunFam" id="3.40.50.10380:FF:000003">
    <property type="entry name" value="NADP-dependent malic enzyme"/>
    <property type="match status" value="1"/>
</dbReference>
<feature type="binding site" evidence="7">
    <location>
        <position position="211"/>
    </location>
    <ligand>
        <name>a divalent metal cation</name>
        <dbReference type="ChEBI" id="CHEBI:60240"/>
    </ligand>
</feature>
<feature type="binding site" evidence="6">
    <location>
        <position position="391"/>
    </location>
    <ligand>
        <name>(S)-malate</name>
        <dbReference type="ChEBI" id="CHEBI:15589"/>
    </ligand>
</feature>
<keyword evidence="3 7" id="KW-0479">Metal-binding</keyword>
<feature type="binding site" evidence="7">
    <location>
        <position position="236"/>
    </location>
    <ligand>
        <name>a divalent metal cation</name>
        <dbReference type="ChEBI" id="CHEBI:60240"/>
    </ligand>
</feature>
<evidence type="ECO:0000256" key="4">
    <source>
        <dbReference type="ARBA" id="ARBA00023002"/>
    </source>
</evidence>
<dbReference type="PANTHER" id="PTHR43237">
    <property type="entry name" value="NADP-DEPENDENT MALIC ENZYME"/>
    <property type="match status" value="1"/>
</dbReference>